<reference evidence="3 4" key="1">
    <citation type="submission" date="2015-04" db="EMBL/GenBank/DDBJ databases">
        <title>Complete genome sequence of Schizopora paradoxa KUC8140, a cosmopolitan wood degrader in East Asia.</title>
        <authorList>
            <consortium name="DOE Joint Genome Institute"/>
            <person name="Min B."/>
            <person name="Park H."/>
            <person name="Jang Y."/>
            <person name="Kim J.-J."/>
            <person name="Kim K.H."/>
            <person name="Pangilinan J."/>
            <person name="Lipzen A."/>
            <person name="Riley R."/>
            <person name="Grigoriev I.V."/>
            <person name="Spatafora J.W."/>
            <person name="Choi I.-G."/>
        </authorList>
    </citation>
    <scope>NUCLEOTIDE SEQUENCE [LARGE SCALE GENOMIC DNA]</scope>
    <source>
        <strain evidence="3 4">KUC8140</strain>
    </source>
</reference>
<dbReference type="OrthoDB" id="5322539at2759"/>
<dbReference type="EMBL" id="KQ085913">
    <property type="protein sequence ID" value="KLO16639.1"/>
    <property type="molecule type" value="Genomic_DNA"/>
</dbReference>
<dbReference type="Proteomes" id="UP000053477">
    <property type="component" value="Unassembled WGS sequence"/>
</dbReference>
<organism evidence="3 4">
    <name type="scientific">Schizopora paradoxa</name>
    <dbReference type="NCBI Taxonomy" id="27342"/>
    <lineage>
        <taxon>Eukaryota</taxon>
        <taxon>Fungi</taxon>
        <taxon>Dikarya</taxon>
        <taxon>Basidiomycota</taxon>
        <taxon>Agaricomycotina</taxon>
        <taxon>Agaricomycetes</taxon>
        <taxon>Hymenochaetales</taxon>
        <taxon>Schizoporaceae</taxon>
        <taxon>Schizopora</taxon>
    </lineage>
</organism>
<proteinExistence type="predicted"/>
<evidence type="ECO:0000313" key="3">
    <source>
        <dbReference type="EMBL" id="KLO16639.1"/>
    </source>
</evidence>
<feature type="transmembrane region" description="Helical" evidence="2">
    <location>
        <begin position="153"/>
        <end position="176"/>
    </location>
</feature>
<keyword evidence="2" id="KW-0812">Transmembrane</keyword>
<feature type="transmembrane region" description="Helical" evidence="2">
    <location>
        <begin position="40"/>
        <end position="63"/>
    </location>
</feature>
<evidence type="ECO:0008006" key="5">
    <source>
        <dbReference type="Google" id="ProtNLM"/>
    </source>
</evidence>
<feature type="region of interest" description="Disordered" evidence="1">
    <location>
        <begin position="534"/>
        <end position="553"/>
    </location>
</feature>
<evidence type="ECO:0000313" key="4">
    <source>
        <dbReference type="Proteomes" id="UP000053477"/>
    </source>
</evidence>
<gene>
    <name evidence="3" type="ORF">SCHPADRAFT_937671</name>
</gene>
<dbReference type="PANTHER" id="PTHR35041:SF6">
    <property type="entry name" value="FORMYLMETHIONINE DEFORMYLASE-LIKE PROTEIN-RELATED"/>
    <property type="match status" value="1"/>
</dbReference>
<dbReference type="AlphaFoldDB" id="A0A0H2RY20"/>
<accession>A0A0H2RY20</accession>
<name>A0A0H2RY20_9AGAM</name>
<feature type="transmembrane region" description="Helical" evidence="2">
    <location>
        <begin position="983"/>
        <end position="1004"/>
    </location>
</feature>
<evidence type="ECO:0000256" key="1">
    <source>
        <dbReference type="SAM" id="MobiDB-lite"/>
    </source>
</evidence>
<protein>
    <recommendedName>
        <fullName evidence="5">Transmembrane protein</fullName>
    </recommendedName>
</protein>
<dbReference type="STRING" id="27342.A0A0H2RY20"/>
<keyword evidence="4" id="KW-1185">Reference proteome</keyword>
<keyword evidence="2" id="KW-1133">Transmembrane helix</keyword>
<feature type="transmembrane region" description="Helical" evidence="2">
    <location>
        <begin position="95"/>
        <end position="117"/>
    </location>
</feature>
<evidence type="ECO:0000256" key="2">
    <source>
        <dbReference type="SAM" id="Phobius"/>
    </source>
</evidence>
<dbReference type="PANTHER" id="PTHR35041">
    <property type="entry name" value="MEDIATOR OF RNA POLYMERASE II TRANSCRIPTION SUBUNIT 1"/>
    <property type="match status" value="1"/>
</dbReference>
<keyword evidence="2" id="KW-0472">Membrane</keyword>
<sequence length="1055" mass="114488">MVKKAGGSLENGGVLASGKHTHLVNSRCQPKRYFSRRQRIIQIAPILASLLGGASLMIIHHMFYAHLNHKRIDSGATELPTFLMSQKNVNFIGNFIAHGARIILGMAIGATFSQLFWETLRSRSHTLAQIDALVNCEKSPFHLSALQAAKASLTLYVVSVAISATALVVVVSPGALTVSTSAQRTRPCIVPTVPQEVASSNYDFVGGLSSSFLNSMLVSGTYIPPFQDDLAHTCGSGFSSCSYNVSFVGPTLDCIDITNKTDFTSFLEPHSFSEPTVLTQVWNASVSLLSTSIKILSRDPAKDLVQATNCTAYNATYTVGVSLAENAIPMVQVWSVTRDNKFLLDNSFMSYYASETINQLAGNCFVGATQTLVCNPNGPSLGSLLLTTATGNFTFGDAVPHFLTSLFQNTSISLLSGVINYGFTNDTAATNLQYVNSTCSSPVTIYSYNAIRLLLSYGAITTVATALVIVGCRLISDNGVEGNILVSDLIQIALNDDVIDIGEKTSEFGRTSFQLLRTDLEHQKLIAIPRITSRTGLEDPPRPTKAPSDEVAASPGRKSITAAHWKMTILILATACVLVLNHSFYRYVEGKRPSLHLSGSSEWALNQSVVSGIGITLAYAGQTFLAIATSVSFNQVFWRDLRKRGYSISRVDTIANTRTSYLSILPALRTSLYTSLLALLPIPLASLSIFAPASIRVASNFKEVKECAALAPRNLTTLVVDTTVDKYTGGNESPLRNIFATGTYLPPIDVCDSSTSDTQCSYKLQFMGPALECEEGVVSNNYSDFKSQTNDSDFSGWTNLFQAAVLPRTIIDPAMRIFVQVWDTTRSTYQAANCTGIIRSYSISISHTVVDVTKSKVIAANRTSTQQLEQQQLTFAENFMNDMMTFLVKTSLAIQSIDGSEFFDGTSILPSTGGIGNVQLNGQITWRADLAAALEEFSQNATLSIFSGQVLTMSSVVPDILENVTTTCTYTFTAYEYTPAQLLLTYGVCILVTILCAIWGSIAIHKNGVEETMDFSRMLRAISNERMFNVRNTLNKDSIIKAEDTLEGSFIPLES</sequence>
<dbReference type="InParanoid" id="A0A0H2RY20"/>